<dbReference type="Proteomes" id="UP000234775">
    <property type="component" value="Unassembled WGS sequence"/>
</dbReference>
<dbReference type="GO" id="GO:0005737">
    <property type="term" value="C:cytoplasm"/>
    <property type="evidence" value="ECO:0007669"/>
    <property type="project" value="UniProtKB-SubCell"/>
</dbReference>
<comment type="catalytic activity">
    <reaction evidence="5 6">
        <text>Exonucleolytic cleavage in either 5'- to 3'- or 3'- to 5'-direction to yield nucleoside 5'-phosphates.</text>
        <dbReference type="EC" id="3.1.11.6"/>
    </reaction>
</comment>
<dbReference type="EMBL" id="PKGZ01000006">
    <property type="protein sequence ID" value="PKY90981.1"/>
    <property type="molecule type" value="Genomic_DNA"/>
</dbReference>
<comment type="subunit">
    <text evidence="5">Heterooligomer composed of large and small subunits.</text>
</comment>
<gene>
    <name evidence="5" type="primary">xseA</name>
    <name evidence="10" type="ORF">CYJ27_06905</name>
    <name evidence="9" type="ORF">HMPREF3187_01068</name>
</gene>
<dbReference type="RefSeq" id="WP_060936924.1">
    <property type="nucleotide sequence ID" value="NZ_JASOZP010000024.1"/>
</dbReference>
<dbReference type="InterPro" id="IPR020579">
    <property type="entry name" value="Exonuc_VII_lsu_C"/>
</dbReference>
<dbReference type="OrthoDB" id="9802795at2"/>
<dbReference type="NCBIfam" id="TIGR00237">
    <property type="entry name" value="xseA"/>
    <property type="match status" value="1"/>
</dbReference>
<dbReference type="Pfam" id="PF02601">
    <property type="entry name" value="Exonuc_VII_L"/>
    <property type="match status" value="1"/>
</dbReference>
<comment type="similarity">
    <text evidence="5 6">Belongs to the XseA family.</text>
</comment>
<dbReference type="Pfam" id="PF13742">
    <property type="entry name" value="tRNA_anti_2"/>
    <property type="match status" value="1"/>
</dbReference>
<name>A0A133XYN1_9LACT</name>
<protein>
    <recommendedName>
        <fullName evidence="5">Exodeoxyribonuclease 7 large subunit</fullName>
        <ecNumber evidence="5">3.1.11.6</ecNumber>
    </recommendedName>
    <alternativeName>
        <fullName evidence="5">Exodeoxyribonuclease VII large subunit</fullName>
        <shortName evidence="5">Exonuclease VII large subunit</shortName>
    </alternativeName>
</protein>
<comment type="caution">
    <text evidence="9">The sequence shown here is derived from an EMBL/GenBank/DDBJ whole genome shotgun (WGS) entry which is preliminary data.</text>
</comment>
<comment type="function">
    <text evidence="5">Bidirectionally degrades single-stranded DNA into large acid-insoluble oligonucleotides, which are then degraded further into small acid-soluble oligonucleotides.</text>
</comment>
<organism evidence="9 11">
    <name type="scientific">Aerococcus christensenii</name>
    <dbReference type="NCBI Taxonomy" id="87541"/>
    <lineage>
        <taxon>Bacteria</taxon>
        <taxon>Bacillati</taxon>
        <taxon>Bacillota</taxon>
        <taxon>Bacilli</taxon>
        <taxon>Lactobacillales</taxon>
        <taxon>Aerococcaceae</taxon>
        <taxon>Aerococcus</taxon>
    </lineage>
</organism>
<dbReference type="EC" id="3.1.11.6" evidence="5"/>
<keyword evidence="3 5" id="KW-0378">Hydrolase</keyword>
<dbReference type="GO" id="GO:0009318">
    <property type="term" value="C:exodeoxyribonuclease VII complex"/>
    <property type="evidence" value="ECO:0007669"/>
    <property type="project" value="UniProtKB-UniRule"/>
</dbReference>
<keyword evidence="12" id="KW-1185">Reference proteome</keyword>
<dbReference type="GO" id="GO:0008855">
    <property type="term" value="F:exodeoxyribonuclease VII activity"/>
    <property type="evidence" value="ECO:0007669"/>
    <property type="project" value="UniProtKB-UniRule"/>
</dbReference>
<evidence type="ECO:0000256" key="6">
    <source>
        <dbReference type="RuleBase" id="RU004355"/>
    </source>
</evidence>
<dbReference type="PATRIC" id="fig|87541.4.peg.1058"/>
<dbReference type="EMBL" id="LSCQ01000050">
    <property type="protein sequence ID" value="KXB36051.1"/>
    <property type="molecule type" value="Genomic_DNA"/>
</dbReference>
<dbReference type="AlphaFoldDB" id="A0A133XYN1"/>
<dbReference type="Proteomes" id="UP000070422">
    <property type="component" value="Unassembled WGS sequence"/>
</dbReference>
<evidence type="ECO:0000313" key="11">
    <source>
        <dbReference type="Proteomes" id="UP000070422"/>
    </source>
</evidence>
<evidence type="ECO:0000259" key="7">
    <source>
        <dbReference type="Pfam" id="PF02601"/>
    </source>
</evidence>
<accession>A0A133XYN1</accession>
<reference evidence="9 11" key="1">
    <citation type="submission" date="2016-01" db="EMBL/GenBank/DDBJ databases">
        <authorList>
            <person name="Oliw E.H."/>
        </authorList>
    </citation>
    <scope>NUCLEOTIDE SEQUENCE [LARGE SCALE GENOMIC DNA]</scope>
    <source>
        <strain evidence="9 11">KA00635</strain>
    </source>
</reference>
<proteinExistence type="inferred from homology"/>
<keyword evidence="4 5" id="KW-0269">Exonuclease</keyword>
<evidence type="ECO:0000256" key="1">
    <source>
        <dbReference type="ARBA" id="ARBA00022490"/>
    </source>
</evidence>
<keyword evidence="2 5" id="KW-0540">Nuclease</keyword>
<evidence type="ECO:0000259" key="8">
    <source>
        <dbReference type="Pfam" id="PF13742"/>
    </source>
</evidence>
<dbReference type="GO" id="GO:0003676">
    <property type="term" value="F:nucleic acid binding"/>
    <property type="evidence" value="ECO:0007669"/>
    <property type="project" value="InterPro"/>
</dbReference>
<evidence type="ECO:0000256" key="5">
    <source>
        <dbReference type="HAMAP-Rule" id="MF_00378"/>
    </source>
</evidence>
<evidence type="ECO:0000313" key="12">
    <source>
        <dbReference type="Proteomes" id="UP000234775"/>
    </source>
</evidence>
<dbReference type="GO" id="GO:0006308">
    <property type="term" value="P:DNA catabolic process"/>
    <property type="evidence" value="ECO:0007669"/>
    <property type="project" value="UniProtKB-UniRule"/>
</dbReference>
<evidence type="ECO:0000256" key="4">
    <source>
        <dbReference type="ARBA" id="ARBA00022839"/>
    </source>
</evidence>
<reference evidence="10 12" key="2">
    <citation type="submission" date="2017-12" db="EMBL/GenBank/DDBJ databases">
        <title>Phylogenetic diversity of female urinary microbiome.</title>
        <authorList>
            <person name="Thomas-White K."/>
            <person name="Wolfe A.J."/>
        </authorList>
    </citation>
    <scope>NUCLEOTIDE SEQUENCE [LARGE SCALE GENOMIC DNA]</scope>
    <source>
        <strain evidence="10 12">UMB0844</strain>
    </source>
</reference>
<evidence type="ECO:0000313" key="10">
    <source>
        <dbReference type="EMBL" id="PKY90981.1"/>
    </source>
</evidence>
<evidence type="ECO:0000313" key="9">
    <source>
        <dbReference type="EMBL" id="KXB36051.1"/>
    </source>
</evidence>
<dbReference type="InterPro" id="IPR003753">
    <property type="entry name" value="Exonuc_VII_L"/>
</dbReference>
<sequence length="466" mass="53198">MTPKDYLTVSQLTSYIKAKFDRDPYMQTVHLVAEVSGFRNRGKQAHQYFGLKDDQAYINAIIFRHVFSKLNFDLEDGMKVQVIGRISLYEKSGRYSLIIDAIQPDGVGQFYVRFEELKKKLTQEGLFTFQPKPLAKYPKKIAVVTSPSGAVIRDIITTCRRRYPIVQIVLYPTVVQGEQAAQSIVKNLQRADQSGAYDTIIVGRGGGSIEDLWCFNEEKVVRAIAACQTPVISSVGHETDTTLSDYVADQRAATPTAAAELATPVLKDVFYQLGDYRQRLIKSQTNRLDYFEHRLGQVKQSYLFTQPEKLYDGYRLKIADLDKQLSEHMRQKVYQHKETFYRLYQGLYRVSPERKIVDEKHRLQQEHADLCQSMEKQLKDIQHTLSQRIGQLDLLSPLKRMSGGYAYVSQNGQSVLSVTTLSPGQNLDIQFRDGRLSSQITATYKQEMVPSAFLKGQGDQKKRSKS</sequence>
<dbReference type="PANTHER" id="PTHR30008">
    <property type="entry name" value="EXODEOXYRIBONUCLEASE 7 LARGE SUBUNIT"/>
    <property type="match status" value="1"/>
</dbReference>
<dbReference type="InterPro" id="IPR025824">
    <property type="entry name" value="OB-fold_nuc-bd_dom"/>
</dbReference>
<feature type="domain" description="Exonuclease VII large subunit C-terminal" evidence="7">
    <location>
        <begin position="132"/>
        <end position="438"/>
    </location>
</feature>
<comment type="subcellular location">
    <subcellularLocation>
        <location evidence="5 6">Cytoplasm</location>
    </subcellularLocation>
</comment>
<evidence type="ECO:0000256" key="3">
    <source>
        <dbReference type="ARBA" id="ARBA00022801"/>
    </source>
</evidence>
<dbReference type="HAMAP" id="MF_00378">
    <property type="entry name" value="Exonuc_7_L"/>
    <property type="match status" value="1"/>
</dbReference>
<keyword evidence="1 5" id="KW-0963">Cytoplasm</keyword>
<feature type="domain" description="OB-fold nucleic acid binding" evidence="8">
    <location>
        <begin position="7"/>
        <end position="103"/>
    </location>
</feature>
<dbReference type="STRING" id="87541.AWM71_00280"/>
<evidence type="ECO:0000256" key="2">
    <source>
        <dbReference type="ARBA" id="ARBA00022722"/>
    </source>
</evidence>
<dbReference type="CDD" id="cd04489">
    <property type="entry name" value="ExoVII_LU_OBF"/>
    <property type="match status" value="1"/>
</dbReference>
<dbReference type="PANTHER" id="PTHR30008:SF0">
    <property type="entry name" value="EXODEOXYRIBONUCLEASE 7 LARGE SUBUNIT"/>
    <property type="match status" value="1"/>
</dbReference>